<dbReference type="SUPFAM" id="SSF55781">
    <property type="entry name" value="GAF domain-like"/>
    <property type="match status" value="1"/>
</dbReference>
<reference evidence="3" key="1">
    <citation type="submission" date="2016-10" db="EMBL/GenBank/DDBJ databases">
        <authorList>
            <person name="de Groot N.N."/>
        </authorList>
    </citation>
    <scope>NUCLEOTIDE SEQUENCE</scope>
</reference>
<dbReference type="Gene3D" id="3.60.15.10">
    <property type="entry name" value="Ribonuclease Z/Hydroxyacylglutathione hydrolase-like"/>
    <property type="match status" value="1"/>
</dbReference>
<accession>A0A1W1D1Z4</accession>
<dbReference type="GO" id="GO:0004115">
    <property type="term" value="F:3',5'-cyclic-AMP phosphodiesterase activity"/>
    <property type="evidence" value="ECO:0007669"/>
    <property type="project" value="InterPro"/>
</dbReference>
<dbReference type="SMART" id="SM00471">
    <property type="entry name" value="HDc"/>
    <property type="match status" value="1"/>
</dbReference>
<dbReference type="Pfam" id="PF13487">
    <property type="entry name" value="HD_5"/>
    <property type="match status" value="1"/>
</dbReference>
<dbReference type="EMBL" id="FPHP01000002">
    <property type="protein sequence ID" value="SFV74661.1"/>
    <property type="molecule type" value="Genomic_DNA"/>
</dbReference>
<organism evidence="3">
    <name type="scientific">hydrothermal vent metagenome</name>
    <dbReference type="NCBI Taxonomy" id="652676"/>
    <lineage>
        <taxon>unclassified sequences</taxon>
        <taxon>metagenomes</taxon>
        <taxon>ecological metagenomes</taxon>
    </lineage>
</organism>
<dbReference type="Pfam" id="PF01590">
    <property type="entry name" value="GAF"/>
    <property type="match status" value="1"/>
</dbReference>
<dbReference type="InterPro" id="IPR003607">
    <property type="entry name" value="HD/PDEase_dom"/>
</dbReference>
<dbReference type="GO" id="GO:0006198">
    <property type="term" value="P:cAMP catabolic process"/>
    <property type="evidence" value="ECO:0007669"/>
    <property type="project" value="InterPro"/>
</dbReference>
<dbReference type="Gene3D" id="3.30.450.40">
    <property type="match status" value="1"/>
</dbReference>
<dbReference type="InterPro" id="IPR052020">
    <property type="entry name" value="Cyclic_di-GMP/3'3'-cGAMP_PDE"/>
</dbReference>
<dbReference type="PANTHER" id="PTHR45228">
    <property type="entry name" value="CYCLIC DI-GMP PHOSPHODIESTERASE TM_0186-RELATED"/>
    <property type="match status" value="1"/>
</dbReference>
<dbReference type="Pfam" id="PF02112">
    <property type="entry name" value="PDEase_II"/>
    <property type="match status" value="1"/>
</dbReference>
<name>A0A1W1D1Z4_9ZZZZ</name>
<dbReference type="InterPro" id="IPR036866">
    <property type="entry name" value="RibonucZ/Hydroxyglut_hydro"/>
</dbReference>
<dbReference type="InterPro" id="IPR029016">
    <property type="entry name" value="GAF-like_dom_sf"/>
</dbReference>
<dbReference type="CDD" id="cd00077">
    <property type="entry name" value="HDc"/>
    <property type="match status" value="1"/>
</dbReference>
<dbReference type="InterPro" id="IPR006674">
    <property type="entry name" value="HD_domain"/>
</dbReference>
<evidence type="ECO:0000313" key="3">
    <source>
        <dbReference type="EMBL" id="SFV74661.1"/>
    </source>
</evidence>
<dbReference type="PROSITE" id="PS51831">
    <property type="entry name" value="HD"/>
    <property type="match status" value="1"/>
</dbReference>
<dbReference type="SMART" id="SM00065">
    <property type="entry name" value="GAF"/>
    <property type="match status" value="1"/>
</dbReference>
<feature type="domain" description="HD" evidence="1">
    <location>
        <begin position="195"/>
        <end position="319"/>
    </location>
</feature>
<dbReference type="SUPFAM" id="SSF56281">
    <property type="entry name" value="Metallo-hydrolase/oxidoreductase"/>
    <property type="match status" value="1"/>
</dbReference>
<protein>
    <submittedName>
        <fullName evidence="3">RESPONSE REGULATOR PROTEIN-CheY-like nd an HD-GYP domain</fullName>
    </submittedName>
</protein>
<dbReference type="PROSITE" id="PS51832">
    <property type="entry name" value="HD_GYP"/>
    <property type="match status" value="1"/>
</dbReference>
<dbReference type="PRINTS" id="PR00388">
    <property type="entry name" value="PDIESTERASE2"/>
</dbReference>
<evidence type="ECO:0000259" key="1">
    <source>
        <dbReference type="PROSITE" id="PS51831"/>
    </source>
</evidence>
<dbReference type="InterPro" id="IPR001279">
    <property type="entry name" value="Metallo-B-lactamas"/>
</dbReference>
<dbReference type="InterPro" id="IPR037522">
    <property type="entry name" value="HD_GYP_dom"/>
</dbReference>
<sequence>MKHTDDLGANEILELVFKYLTKISTLRDFNDILIVLADMGKALTSADRCTVWVVNDDKTKIWTKVAHGIEPIEIPIDSGIVGYAITHQEKLIIEDVYKDSRFNPEIDKKTGYKTRNMMVIPMFDNENQIIGAIQVINNIRQQGIFEKRDLERLLLASTYAAETLISAKFAQEIEDTQREVVFTMGAIGESRSKETGNHVKRVAEYSKILALAYGMDEEEAELLKQASPMHDIGKVAIPDAILNKPGRFDTNERAIMETHAELGYNMIKNSERPLLKAAAIVAYEHHEKWDGTGYPRGLKGEEIHIYGLITAVADVFDALGSDRVYKKAWDDERIFKLFKEERGKHFNPVLVDLFFENIDKFLKVRETFKDTYKEKLVEDKKIQNEIKVLGAYGTKANGYGTTAFYLDEKNVIDAGNLLKPLEVNSIDIENIWLTHSHLDHISDIAPILDNYFSLRKKPLNIIGLPQTIKALKEHFLNDFIWPDFSKIKLLNSQEMVVNYIELEIGKEYEIGEGKYLKAFLTDHTVASCGYIYRVKDKSILITSDTYSLDTMIEEITKDTRIDAMMIECSFPSEMEQLAKDSKHLTPKTLFLQLEKLKRRDLDLYINHIKPGFLTKIKKELEQYRDKWGYKVVEDGEIIIF</sequence>
<feature type="domain" description="HD-GYP" evidence="2">
    <location>
        <begin position="173"/>
        <end position="370"/>
    </location>
</feature>
<dbReference type="InterPro" id="IPR003018">
    <property type="entry name" value="GAF"/>
</dbReference>
<evidence type="ECO:0000259" key="2">
    <source>
        <dbReference type="PROSITE" id="PS51832"/>
    </source>
</evidence>
<dbReference type="AlphaFoldDB" id="A0A1W1D1Z4"/>
<proteinExistence type="predicted"/>
<gene>
    <name evidence="3" type="ORF">MNB_SM-3-552</name>
</gene>
<dbReference type="SUPFAM" id="SSF109604">
    <property type="entry name" value="HD-domain/PDEase-like"/>
    <property type="match status" value="1"/>
</dbReference>
<dbReference type="PANTHER" id="PTHR45228:SF9">
    <property type="entry name" value="3'3'-CGAMP-SPECIFIC PHOSPHODIESTERASE 2"/>
    <property type="match status" value="1"/>
</dbReference>
<dbReference type="InterPro" id="IPR000396">
    <property type="entry name" value="Pdiesterase2"/>
</dbReference>
<dbReference type="SMART" id="SM00849">
    <property type="entry name" value="Lactamase_B"/>
    <property type="match status" value="1"/>
</dbReference>
<dbReference type="Gene3D" id="1.10.3210.10">
    <property type="entry name" value="Hypothetical protein af1432"/>
    <property type="match status" value="1"/>
</dbReference>